<evidence type="ECO:0000313" key="2">
    <source>
        <dbReference type="Proteomes" id="UP001596150"/>
    </source>
</evidence>
<keyword evidence="2" id="KW-1185">Reference proteome</keyword>
<proteinExistence type="predicted"/>
<evidence type="ECO:0000313" key="1">
    <source>
        <dbReference type="EMBL" id="MFC5514897.1"/>
    </source>
</evidence>
<accession>A0ABW0PT72</accession>
<dbReference type="RefSeq" id="WP_266342917.1">
    <property type="nucleotide sequence ID" value="NZ_JAPKNH010000002.1"/>
</dbReference>
<reference evidence="2" key="1">
    <citation type="journal article" date="2019" name="Int. J. Syst. Evol. Microbiol.">
        <title>The Global Catalogue of Microorganisms (GCM) 10K type strain sequencing project: providing services to taxonomists for standard genome sequencing and annotation.</title>
        <authorList>
            <consortium name="The Broad Institute Genomics Platform"/>
            <consortium name="The Broad Institute Genome Sequencing Center for Infectious Disease"/>
            <person name="Wu L."/>
            <person name="Ma J."/>
        </authorList>
    </citation>
    <scope>NUCLEOTIDE SEQUENCE [LARGE SCALE GENOMIC DNA]</scope>
    <source>
        <strain evidence="2">KACC 12633</strain>
    </source>
</reference>
<dbReference type="Proteomes" id="UP001596150">
    <property type="component" value="Unassembled WGS sequence"/>
</dbReference>
<sequence length="478" mass="52989">MTQAKSWPTGRVAQLVRAALCPPAEAARAWRDWKAARNFDDITWDEMRLLVPVAARLAELDPTSPLRPRIDGLAKQIWTRTQIRLRESCMALESLNAACVPFIVFKGGAQYAEGLAVSPRRVMGDIDVLIQKRDVAPALVALEASGWLPVGGESFAFLRQVLPTRLRGNFRKGQYGEIDLHISPFHFARSTPALEEALWARAKPVSLALRPVLVPDPTDSMLLLLAHGAEGGGGDWAIDAATRMARQPIDWDRLIATAEQRGLVPGCRDGIAYLIQGVGLPVPAHVPARLARARVSATERLKHWSNTRHPDDRSRVEDLADGFADRILRRRGFDLVVKDARLIRAMRTPGVWMNRRRGHDAPPSEAALDHHRSLRDVQDHAALFLRLRMDPPEKPRRFLFEVSVDGVVIARLRTRVGGGGSSEPVDRLFRMPVPKGKRDSLHLVISARSLELARPKATAAEIARLAAAPFRIVGLWTA</sequence>
<dbReference type="EMBL" id="JBHSML010000002">
    <property type="protein sequence ID" value="MFC5514897.1"/>
    <property type="molecule type" value="Genomic_DNA"/>
</dbReference>
<dbReference type="InterPro" id="IPR039498">
    <property type="entry name" value="NTP_transf_5"/>
</dbReference>
<dbReference type="Pfam" id="PF14907">
    <property type="entry name" value="NTP_transf_5"/>
    <property type="match status" value="1"/>
</dbReference>
<gene>
    <name evidence="1" type="ORF">ACFPP9_03860</name>
</gene>
<name>A0ABW0PT72_9HYPH</name>
<protein>
    <submittedName>
        <fullName evidence="1">Nucleotidyltransferase family protein</fullName>
    </submittedName>
</protein>
<comment type="caution">
    <text evidence="1">The sequence shown here is derived from an EMBL/GenBank/DDBJ whole genome shotgun (WGS) entry which is preliminary data.</text>
</comment>
<organism evidence="1 2">
    <name type="scientific">Kaistia terrae</name>
    <dbReference type="NCBI Taxonomy" id="537017"/>
    <lineage>
        <taxon>Bacteria</taxon>
        <taxon>Pseudomonadati</taxon>
        <taxon>Pseudomonadota</taxon>
        <taxon>Alphaproteobacteria</taxon>
        <taxon>Hyphomicrobiales</taxon>
        <taxon>Kaistiaceae</taxon>
        <taxon>Kaistia</taxon>
    </lineage>
</organism>